<feature type="binding site" evidence="7">
    <location>
        <position position="96"/>
    </location>
    <ligand>
        <name>Zn(2+)</name>
        <dbReference type="ChEBI" id="CHEBI:29105"/>
    </ligand>
</feature>
<dbReference type="GO" id="GO:0008270">
    <property type="term" value="F:zinc ion binding"/>
    <property type="evidence" value="ECO:0007669"/>
    <property type="project" value="TreeGrafter"/>
</dbReference>
<comment type="similarity">
    <text evidence="1">Belongs to the Fur family.</text>
</comment>
<dbReference type="InterPro" id="IPR043135">
    <property type="entry name" value="Fur_C"/>
</dbReference>
<feature type="binding site" evidence="7">
    <location>
        <position position="143"/>
    </location>
    <ligand>
        <name>Zn(2+)</name>
        <dbReference type="ChEBI" id="CHEBI:29105"/>
    </ligand>
</feature>
<dbReference type="GO" id="GO:0000976">
    <property type="term" value="F:transcription cis-regulatory region binding"/>
    <property type="evidence" value="ECO:0007669"/>
    <property type="project" value="TreeGrafter"/>
</dbReference>
<evidence type="ECO:0000256" key="6">
    <source>
        <dbReference type="ARBA" id="ARBA00023163"/>
    </source>
</evidence>
<dbReference type="OrthoDB" id="8659436at2"/>
<evidence type="ECO:0000256" key="2">
    <source>
        <dbReference type="ARBA" id="ARBA00022491"/>
    </source>
</evidence>
<keyword evidence="5" id="KW-0238">DNA-binding</keyword>
<dbReference type="InterPro" id="IPR002481">
    <property type="entry name" value="FUR"/>
</dbReference>
<evidence type="ECO:0000256" key="1">
    <source>
        <dbReference type="ARBA" id="ARBA00007957"/>
    </source>
</evidence>
<keyword evidence="2" id="KW-0678">Repressor</keyword>
<protein>
    <submittedName>
        <fullName evidence="8">Transcriptional regulator, Fur family</fullName>
    </submittedName>
</protein>
<dbReference type="Gene3D" id="3.30.1490.190">
    <property type="match status" value="1"/>
</dbReference>
<dbReference type="GO" id="GO:0045892">
    <property type="term" value="P:negative regulation of DNA-templated transcription"/>
    <property type="evidence" value="ECO:0007669"/>
    <property type="project" value="TreeGrafter"/>
</dbReference>
<keyword evidence="9" id="KW-1185">Reference proteome</keyword>
<keyword evidence="6" id="KW-0804">Transcription</keyword>
<reference evidence="8 9" key="1">
    <citation type="submission" date="2009-06" db="EMBL/GenBank/DDBJ databases">
        <title>The Genome Sequence of Lactobacillus coleohominis strain 101-4-CHN.</title>
        <authorList>
            <consortium name="The Broad Institute Genome Sequencing Platform"/>
            <person name="Ward D."/>
            <person name="Young S.K."/>
            <person name="Zeng Q."/>
            <person name="Koehrsen M."/>
            <person name="Alvarado L."/>
            <person name="Berlin A."/>
            <person name="Borenstein D."/>
            <person name="Chen Z."/>
            <person name="Engels R."/>
            <person name="Freedman E."/>
            <person name="Gellesch M."/>
            <person name="Goldberg J."/>
            <person name="Griggs A."/>
            <person name="Gujja S."/>
            <person name="Heiman D."/>
            <person name="Hepburn T."/>
            <person name="Howarth C."/>
            <person name="Jen D."/>
            <person name="Larson L."/>
            <person name="Lewis B."/>
            <person name="Mehta T."/>
            <person name="Park D."/>
            <person name="Pearson M."/>
            <person name="Roberts A."/>
            <person name="Saif S."/>
            <person name="Shea T."/>
            <person name="Shenoy N."/>
            <person name="Sisk P."/>
            <person name="Stolte C."/>
            <person name="Sykes S."/>
            <person name="Walk T."/>
            <person name="White J."/>
            <person name="Yandava C."/>
            <person name="Liu Y."/>
            <person name="Xu Q."/>
            <person name="Lander E."/>
            <person name="Nusbaum C."/>
            <person name="Galagan J."/>
            <person name="Birren B."/>
        </authorList>
    </citation>
    <scope>NUCLEOTIDE SEQUENCE [LARGE SCALE GENOMIC DNA]</scope>
    <source>
        <strain evidence="8 9">101-4-CHN</strain>
    </source>
</reference>
<dbReference type="PANTHER" id="PTHR33202">
    <property type="entry name" value="ZINC UPTAKE REGULATION PROTEIN"/>
    <property type="match status" value="1"/>
</dbReference>
<proteinExistence type="inferred from homology"/>
<dbReference type="STRING" id="575594.HMPREF0501_00597"/>
<dbReference type="InterPro" id="IPR036390">
    <property type="entry name" value="WH_DNA-bd_sf"/>
</dbReference>
<dbReference type="InterPro" id="IPR036388">
    <property type="entry name" value="WH-like_DNA-bd_sf"/>
</dbReference>
<gene>
    <name evidence="8" type="ORF">HMPREF0501_00597</name>
</gene>
<organism evidence="8 9">
    <name type="scientific">Limosilactobacillus coleohominis 101-4-CHN</name>
    <dbReference type="NCBI Taxonomy" id="575594"/>
    <lineage>
        <taxon>Bacteria</taxon>
        <taxon>Bacillati</taxon>
        <taxon>Bacillota</taxon>
        <taxon>Bacilli</taxon>
        <taxon>Lactobacillales</taxon>
        <taxon>Lactobacillaceae</taxon>
        <taxon>Limosilactobacillus</taxon>
    </lineage>
</organism>
<evidence type="ECO:0000256" key="3">
    <source>
        <dbReference type="ARBA" id="ARBA00022833"/>
    </source>
</evidence>
<evidence type="ECO:0000256" key="5">
    <source>
        <dbReference type="ARBA" id="ARBA00023125"/>
    </source>
</evidence>
<evidence type="ECO:0000313" key="9">
    <source>
        <dbReference type="Proteomes" id="UP000003987"/>
    </source>
</evidence>
<dbReference type="AlphaFoldDB" id="C7XTL9"/>
<dbReference type="HOGENOM" id="CLU_096072_4_2_9"/>
<feature type="binding site" evidence="7">
    <location>
        <position position="99"/>
    </location>
    <ligand>
        <name>Zn(2+)</name>
        <dbReference type="ChEBI" id="CHEBI:29105"/>
    </ligand>
</feature>
<evidence type="ECO:0000256" key="7">
    <source>
        <dbReference type="PIRSR" id="PIRSR602481-1"/>
    </source>
</evidence>
<dbReference type="SUPFAM" id="SSF46785">
    <property type="entry name" value="Winged helix' DNA-binding domain"/>
    <property type="match status" value="1"/>
</dbReference>
<dbReference type="Gene3D" id="1.10.10.10">
    <property type="entry name" value="Winged helix-like DNA-binding domain superfamily/Winged helix DNA-binding domain"/>
    <property type="match status" value="1"/>
</dbReference>
<dbReference type="GO" id="GO:0003700">
    <property type="term" value="F:DNA-binding transcription factor activity"/>
    <property type="evidence" value="ECO:0007669"/>
    <property type="project" value="InterPro"/>
</dbReference>
<name>C7XTL9_9LACO</name>
<comment type="cofactor">
    <cofactor evidence="7">
        <name>Zn(2+)</name>
        <dbReference type="ChEBI" id="CHEBI:29105"/>
    </cofactor>
    <text evidence="7">Binds 1 zinc ion per subunit.</text>
</comment>
<dbReference type="RefSeq" id="WP_006916393.1">
    <property type="nucleotide sequence ID" value="NZ_GG698802.1"/>
</dbReference>
<dbReference type="GO" id="GO:1900376">
    <property type="term" value="P:regulation of secondary metabolite biosynthetic process"/>
    <property type="evidence" value="ECO:0007669"/>
    <property type="project" value="TreeGrafter"/>
</dbReference>
<accession>C7XTL9</accession>
<dbReference type="Proteomes" id="UP000003987">
    <property type="component" value="Unassembled WGS sequence"/>
</dbReference>
<evidence type="ECO:0000256" key="4">
    <source>
        <dbReference type="ARBA" id="ARBA00023015"/>
    </source>
</evidence>
<evidence type="ECO:0000313" key="8">
    <source>
        <dbReference type="EMBL" id="EEU31192.1"/>
    </source>
</evidence>
<sequence length="157" mass="18176">MAEAEFDRALNRLKENRVRLTPQRKIILNYLITHHTHPTVEMILDDLQKHDDSISLATVYNTVKLLVNYNLVIELKNGDGSTHYDYFGHPHYHVVCDNCGKITDVMDDEFYDIAKELARVTRKNTNYLVTRSDVEVHGICPDCQYKLGLNGNKEELN</sequence>
<keyword evidence="4" id="KW-0805">Transcription regulation</keyword>
<keyword evidence="7" id="KW-0479">Metal-binding</keyword>
<dbReference type="EMBL" id="GG698802">
    <property type="protein sequence ID" value="EEU31192.1"/>
    <property type="molecule type" value="Genomic_DNA"/>
</dbReference>
<dbReference type="CDD" id="cd07153">
    <property type="entry name" value="Fur_like"/>
    <property type="match status" value="1"/>
</dbReference>
<feature type="binding site" evidence="7">
    <location>
        <position position="140"/>
    </location>
    <ligand>
        <name>Zn(2+)</name>
        <dbReference type="ChEBI" id="CHEBI:29105"/>
    </ligand>
</feature>
<dbReference type="eggNOG" id="COG0735">
    <property type="taxonomic scope" value="Bacteria"/>
</dbReference>
<dbReference type="Pfam" id="PF01475">
    <property type="entry name" value="FUR"/>
    <property type="match status" value="1"/>
</dbReference>
<dbReference type="PANTHER" id="PTHR33202:SF7">
    <property type="entry name" value="FERRIC UPTAKE REGULATION PROTEIN"/>
    <property type="match status" value="1"/>
</dbReference>
<keyword evidence="3 7" id="KW-0862">Zinc</keyword>